<evidence type="ECO:0000256" key="2">
    <source>
        <dbReference type="SAM" id="SignalP"/>
    </source>
</evidence>
<keyword evidence="4" id="KW-1185">Reference proteome</keyword>
<dbReference type="Proteomes" id="UP000292702">
    <property type="component" value="Unassembled WGS sequence"/>
</dbReference>
<keyword evidence="2" id="KW-0732">Signal</keyword>
<reference evidence="3 4" key="1">
    <citation type="submission" date="2018-11" db="EMBL/GenBank/DDBJ databases">
        <title>Genome assembly of Steccherinum ochraceum LE-BIN_3174, the white-rot fungus of the Steccherinaceae family (The Residual Polyporoid clade, Polyporales, Basidiomycota).</title>
        <authorList>
            <person name="Fedorova T.V."/>
            <person name="Glazunova O.A."/>
            <person name="Landesman E.O."/>
            <person name="Moiseenko K.V."/>
            <person name="Psurtseva N.V."/>
            <person name="Savinova O.S."/>
            <person name="Shakhova N.V."/>
            <person name="Tyazhelova T.V."/>
            <person name="Vasina D.V."/>
        </authorList>
    </citation>
    <scope>NUCLEOTIDE SEQUENCE [LARGE SCALE GENOMIC DNA]</scope>
    <source>
        <strain evidence="3 4">LE-BIN_3174</strain>
    </source>
</reference>
<sequence length="160" mass="17628">MRPIAAFFLAALFATTALAAPVDDPAGSQDQVSENSHLYRRLTDVGNAVYARGVNDGMQARDYDEHQHVRRERNRLAARASLPHGQARPYTAPPTAPEGEHKSGPPGPRMKVAYSDDLPLHDPQPIRPTDTHSAVKNPDQLERDYKDAKLAVSPYQPNGR</sequence>
<feature type="compositionally biased region" description="Basic and acidic residues" evidence="1">
    <location>
        <begin position="139"/>
        <end position="149"/>
    </location>
</feature>
<dbReference type="EMBL" id="RWJN01000151">
    <property type="protein sequence ID" value="TCD66048.1"/>
    <property type="molecule type" value="Genomic_DNA"/>
</dbReference>
<evidence type="ECO:0000313" key="4">
    <source>
        <dbReference type="Proteomes" id="UP000292702"/>
    </source>
</evidence>
<accession>A0A4R0RQF9</accession>
<feature type="chain" id="PRO_5020500892" evidence="2">
    <location>
        <begin position="20"/>
        <end position="160"/>
    </location>
</feature>
<feature type="region of interest" description="Disordered" evidence="1">
    <location>
        <begin position="56"/>
        <end position="160"/>
    </location>
</feature>
<gene>
    <name evidence="3" type="ORF">EIP91_001856</name>
</gene>
<proteinExistence type="predicted"/>
<evidence type="ECO:0000313" key="3">
    <source>
        <dbReference type="EMBL" id="TCD66048.1"/>
    </source>
</evidence>
<organism evidence="3 4">
    <name type="scientific">Steccherinum ochraceum</name>
    <dbReference type="NCBI Taxonomy" id="92696"/>
    <lineage>
        <taxon>Eukaryota</taxon>
        <taxon>Fungi</taxon>
        <taxon>Dikarya</taxon>
        <taxon>Basidiomycota</taxon>
        <taxon>Agaricomycotina</taxon>
        <taxon>Agaricomycetes</taxon>
        <taxon>Polyporales</taxon>
        <taxon>Steccherinaceae</taxon>
        <taxon>Steccherinum</taxon>
    </lineage>
</organism>
<name>A0A4R0RQF9_9APHY</name>
<evidence type="ECO:0000256" key="1">
    <source>
        <dbReference type="SAM" id="MobiDB-lite"/>
    </source>
</evidence>
<comment type="caution">
    <text evidence="3">The sequence shown here is derived from an EMBL/GenBank/DDBJ whole genome shotgun (WGS) entry which is preliminary data.</text>
</comment>
<dbReference type="AlphaFoldDB" id="A0A4R0RQF9"/>
<protein>
    <submittedName>
        <fullName evidence="3">Uncharacterized protein</fullName>
    </submittedName>
</protein>
<feature type="signal peptide" evidence="2">
    <location>
        <begin position="1"/>
        <end position="19"/>
    </location>
</feature>